<proteinExistence type="predicted"/>
<keyword evidence="4" id="KW-1185">Reference proteome</keyword>
<evidence type="ECO:0000256" key="2">
    <source>
        <dbReference type="SAM" id="Phobius"/>
    </source>
</evidence>
<dbReference type="AlphaFoldDB" id="A0A0L0DL74"/>
<feature type="region of interest" description="Disordered" evidence="1">
    <location>
        <begin position="167"/>
        <end position="203"/>
    </location>
</feature>
<evidence type="ECO:0000313" key="4">
    <source>
        <dbReference type="Proteomes" id="UP000054408"/>
    </source>
</evidence>
<dbReference type="RefSeq" id="XP_013762137.1">
    <property type="nucleotide sequence ID" value="XM_013906683.1"/>
</dbReference>
<feature type="compositionally biased region" description="Low complexity" evidence="1">
    <location>
        <begin position="189"/>
        <end position="203"/>
    </location>
</feature>
<accession>A0A0L0DL74</accession>
<evidence type="ECO:0000313" key="3">
    <source>
        <dbReference type="EMBL" id="KNC52133.1"/>
    </source>
</evidence>
<keyword evidence="2" id="KW-0812">Transmembrane</keyword>
<name>A0A0L0DL74_THETB</name>
<dbReference type="GeneID" id="25560734"/>
<keyword evidence="2" id="KW-0472">Membrane</keyword>
<dbReference type="EMBL" id="GL349436">
    <property type="protein sequence ID" value="KNC52133.1"/>
    <property type="molecule type" value="Genomic_DNA"/>
</dbReference>
<sequence length="203" mass="21017">MLGRVRLVVGRHAAGAGGGAWAQKWVLAQARAMHATAAVEGWRDMDGGRARAARAKTAAVRAMVAGTGPNAVSRDAAWEEAKRTGTWAETAEGRARRRAEQTSSIQVFDAFSVAFVTLVGAVCALTWVIAPILVPDDALDGADPDGRFAKVNVSGADGSRWWEILNVSGRPRGGTSEADGEKESELDSDSGSGSAAATDPSAA</sequence>
<evidence type="ECO:0000256" key="1">
    <source>
        <dbReference type="SAM" id="MobiDB-lite"/>
    </source>
</evidence>
<reference evidence="3 4" key="1">
    <citation type="submission" date="2010-05" db="EMBL/GenBank/DDBJ databases">
        <title>The Genome Sequence of Thecamonas trahens ATCC 50062.</title>
        <authorList>
            <consortium name="The Broad Institute Genome Sequencing Platform"/>
            <person name="Russ C."/>
            <person name="Cuomo C."/>
            <person name="Shea T."/>
            <person name="Young S.K."/>
            <person name="Zeng Q."/>
            <person name="Koehrsen M."/>
            <person name="Haas B."/>
            <person name="Borodovsky M."/>
            <person name="Guigo R."/>
            <person name="Alvarado L."/>
            <person name="Berlin A."/>
            <person name="Bochicchio J."/>
            <person name="Borenstein D."/>
            <person name="Chapman S."/>
            <person name="Chen Z."/>
            <person name="Freedman E."/>
            <person name="Gellesch M."/>
            <person name="Goldberg J."/>
            <person name="Griggs A."/>
            <person name="Gujja S."/>
            <person name="Heilman E."/>
            <person name="Heiman D."/>
            <person name="Hepburn T."/>
            <person name="Howarth C."/>
            <person name="Jen D."/>
            <person name="Larson L."/>
            <person name="Mehta T."/>
            <person name="Park D."/>
            <person name="Pearson M."/>
            <person name="Roberts A."/>
            <person name="Saif S."/>
            <person name="Shenoy N."/>
            <person name="Sisk P."/>
            <person name="Stolte C."/>
            <person name="Sykes S."/>
            <person name="Thomson T."/>
            <person name="Walk T."/>
            <person name="White J."/>
            <person name="Yandava C."/>
            <person name="Burger G."/>
            <person name="Gray M.W."/>
            <person name="Holland P.W.H."/>
            <person name="King N."/>
            <person name="Lang F.B.F."/>
            <person name="Roger A.J."/>
            <person name="Ruiz-Trillo I."/>
            <person name="Lander E."/>
            <person name="Nusbaum C."/>
        </authorList>
    </citation>
    <scope>NUCLEOTIDE SEQUENCE [LARGE SCALE GENOMIC DNA]</scope>
    <source>
        <strain evidence="3 4">ATCC 50062</strain>
    </source>
</reference>
<organism evidence="3 4">
    <name type="scientific">Thecamonas trahens ATCC 50062</name>
    <dbReference type="NCBI Taxonomy" id="461836"/>
    <lineage>
        <taxon>Eukaryota</taxon>
        <taxon>Apusozoa</taxon>
        <taxon>Apusomonadida</taxon>
        <taxon>Apusomonadidae</taxon>
        <taxon>Thecamonas</taxon>
    </lineage>
</organism>
<feature type="transmembrane region" description="Helical" evidence="2">
    <location>
        <begin position="107"/>
        <end position="130"/>
    </location>
</feature>
<gene>
    <name evidence="3" type="ORF">AMSG_00959</name>
</gene>
<keyword evidence="2" id="KW-1133">Transmembrane helix</keyword>
<protein>
    <submittedName>
        <fullName evidence="3">Uncharacterized protein</fullName>
    </submittedName>
</protein>
<dbReference type="Proteomes" id="UP000054408">
    <property type="component" value="Unassembled WGS sequence"/>
</dbReference>